<dbReference type="Proteomes" id="UP001348149">
    <property type="component" value="Unassembled WGS sequence"/>
</dbReference>
<proteinExistence type="predicted"/>
<dbReference type="EMBL" id="JAYLLH010000007">
    <property type="protein sequence ID" value="MEC3861100.1"/>
    <property type="molecule type" value="Genomic_DNA"/>
</dbReference>
<organism evidence="1 2">
    <name type="scientific">Mesobacterium hydrothermale</name>
    <dbReference type="NCBI Taxonomy" id="3111907"/>
    <lineage>
        <taxon>Bacteria</taxon>
        <taxon>Pseudomonadati</taxon>
        <taxon>Pseudomonadota</taxon>
        <taxon>Alphaproteobacteria</taxon>
        <taxon>Rhodobacterales</taxon>
        <taxon>Roseobacteraceae</taxon>
        <taxon>Mesobacterium</taxon>
    </lineage>
</organism>
<keyword evidence="2" id="KW-1185">Reference proteome</keyword>
<reference evidence="1 2" key="1">
    <citation type="submission" date="2024-01" db="EMBL/GenBank/DDBJ databases">
        <title>Mesobacterium rodlantinim sp. nov., isolated from shallow sea hydrothermal systems off Kueishantao Island.</title>
        <authorList>
            <person name="Su Z."/>
            <person name="Tang K."/>
        </authorList>
    </citation>
    <scope>NUCLEOTIDE SEQUENCE [LARGE SCALE GENOMIC DNA]</scope>
    <source>
        <strain evidence="1 2">TK19101</strain>
    </source>
</reference>
<protein>
    <submittedName>
        <fullName evidence="1">DUF3726 domain-containing protein</fullName>
    </submittedName>
</protein>
<gene>
    <name evidence="1" type="ORF">VK792_07360</name>
</gene>
<dbReference type="Pfam" id="PF12525">
    <property type="entry name" value="DUF3726"/>
    <property type="match status" value="1"/>
</dbReference>
<dbReference type="InterPro" id="IPR022201">
    <property type="entry name" value="DUF3726"/>
</dbReference>
<sequence length="187" mass="19285">MTLSLNEIDAQAKRAARGAGYSWGMAEEAGKAARWLCAQGLDGVSVLAQALTRDGTALTRGVAMADRAVRLHDEPATLMDVPCPALVLPFAAMAARQLRAGVSVDLDSALAVTDGDRLQLSGPLPDHAACVRVTLGGALSTPVPRLGRASPTPEAWATLTRLAALTYAPATDESRLRGAGAGLSDND</sequence>
<evidence type="ECO:0000313" key="2">
    <source>
        <dbReference type="Proteomes" id="UP001348149"/>
    </source>
</evidence>
<name>A0ABU6HGX9_9RHOB</name>
<dbReference type="RefSeq" id="WP_326296779.1">
    <property type="nucleotide sequence ID" value="NZ_JAYLLH010000007.1"/>
</dbReference>
<evidence type="ECO:0000313" key="1">
    <source>
        <dbReference type="EMBL" id="MEC3861100.1"/>
    </source>
</evidence>
<accession>A0ABU6HGX9</accession>
<comment type="caution">
    <text evidence="1">The sequence shown here is derived from an EMBL/GenBank/DDBJ whole genome shotgun (WGS) entry which is preliminary data.</text>
</comment>